<organism evidence="7">
    <name type="scientific">Caldithrix abyssi</name>
    <dbReference type="NCBI Taxonomy" id="187145"/>
    <lineage>
        <taxon>Bacteria</taxon>
        <taxon>Pseudomonadati</taxon>
        <taxon>Calditrichota</taxon>
        <taxon>Calditrichia</taxon>
        <taxon>Calditrichales</taxon>
        <taxon>Calditrichaceae</taxon>
        <taxon>Caldithrix</taxon>
    </lineage>
</organism>
<dbReference type="EMBL" id="DRQG01000128">
    <property type="protein sequence ID" value="HGY56754.1"/>
    <property type="molecule type" value="Genomic_DNA"/>
</dbReference>
<feature type="transmembrane region" description="Helical" evidence="6">
    <location>
        <begin position="440"/>
        <end position="461"/>
    </location>
</feature>
<dbReference type="NCBIfam" id="TIGR00728">
    <property type="entry name" value="OPT_sfam"/>
    <property type="match status" value="1"/>
</dbReference>
<name>A0A7V4U4K3_CALAY</name>
<comment type="caution">
    <text evidence="7">The sequence shown here is derived from an EMBL/GenBank/DDBJ whole genome shotgun (WGS) entry which is preliminary data.</text>
</comment>
<keyword evidence="4 6" id="KW-1133">Transmembrane helix</keyword>
<evidence type="ECO:0000256" key="5">
    <source>
        <dbReference type="ARBA" id="ARBA00023136"/>
    </source>
</evidence>
<dbReference type="Proteomes" id="UP000885779">
    <property type="component" value="Unassembled WGS sequence"/>
</dbReference>
<keyword evidence="5 6" id="KW-0472">Membrane</keyword>
<protein>
    <submittedName>
        <fullName evidence="7">Oligopeptide transporter, OPT family</fullName>
    </submittedName>
</protein>
<keyword evidence="2" id="KW-0813">Transport</keyword>
<feature type="transmembrane region" description="Helical" evidence="6">
    <location>
        <begin position="482"/>
        <end position="503"/>
    </location>
</feature>
<evidence type="ECO:0000256" key="4">
    <source>
        <dbReference type="ARBA" id="ARBA00022989"/>
    </source>
</evidence>
<feature type="transmembrane region" description="Helical" evidence="6">
    <location>
        <begin position="68"/>
        <end position="85"/>
    </location>
</feature>
<keyword evidence="3 6" id="KW-0812">Transmembrane</keyword>
<evidence type="ECO:0000256" key="3">
    <source>
        <dbReference type="ARBA" id="ARBA00022692"/>
    </source>
</evidence>
<feature type="transmembrane region" description="Helical" evidence="6">
    <location>
        <begin position="97"/>
        <end position="122"/>
    </location>
</feature>
<feature type="transmembrane region" description="Helical" evidence="6">
    <location>
        <begin position="562"/>
        <end position="584"/>
    </location>
</feature>
<dbReference type="NCBIfam" id="TIGR00733">
    <property type="entry name" value="OPT family oligopeptide transporter"/>
    <property type="match status" value="1"/>
</dbReference>
<dbReference type="InterPro" id="IPR045035">
    <property type="entry name" value="YSL-like"/>
</dbReference>
<reference evidence="7" key="1">
    <citation type="journal article" date="2020" name="mSystems">
        <title>Genome- and Community-Level Interaction Insights into Carbon Utilization and Element Cycling Functions of Hydrothermarchaeota in Hydrothermal Sediment.</title>
        <authorList>
            <person name="Zhou Z."/>
            <person name="Liu Y."/>
            <person name="Xu W."/>
            <person name="Pan J."/>
            <person name="Luo Z.H."/>
            <person name="Li M."/>
        </authorList>
    </citation>
    <scope>NUCLEOTIDE SEQUENCE [LARGE SCALE GENOMIC DNA]</scope>
    <source>
        <strain evidence="7">HyVt-577</strain>
    </source>
</reference>
<feature type="transmembrane region" description="Helical" evidence="6">
    <location>
        <begin position="297"/>
        <end position="315"/>
    </location>
</feature>
<gene>
    <name evidence="7" type="ORF">ENK44_13695</name>
</gene>
<dbReference type="AlphaFoldDB" id="A0A7V4U4K3"/>
<dbReference type="PANTHER" id="PTHR31645:SF0">
    <property type="entry name" value="OLIGOPEPTIDE TRANSPORTER YGL114W-RELATED"/>
    <property type="match status" value="1"/>
</dbReference>
<evidence type="ECO:0000256" key="6">
    <source>
        <dbReference type="SAM" id="Phobius"/>
    </source>
</evidence>
<feature type="transmembrane region" description="Helical" evidence="6">
    <location>
        <begin position="128"/>
        <end position="147"/>
    </location>
</feature>
<feature type="transmembrane region" description="Helical" evidence="6">
    <location>
        <begin position="248"/>
        <end position="270"/>
    </location>
</feature>
<feature type="transmembrane region" description="Helical" evidence="6">
    <location>
        <begin position="381"/>
        <end position="402"/>
    </location>
</feature>
<feature type="transmembrane region" description="Helical" evidence="6">
    <location>
        <begin position="414"/>
        <end position="434"/>
    </location>
</feature>
<dbReference type="PANTHER" id="PTHR31645">
    <property type="entry name" value="OLIGOPEPTIDE TRANSPORTER YGL114W-RELATED"/>
    <property type="match status" value="1"/>
</dbReference>
<sequence length="677" mass="71963">MRMEHQTTGKGLPENAYRKLKDGEVYEPVVPDDAPLPEATGYSVLWGLFYAVIFSAAAAYLGLKIGQVFEAAIPIAILAVGLSALMKRKNALQENVIIQSIGASSGVIVAGAIFTIPGLYILGIEASFLQVFLSSLFGGFLGILFLIPFRRYFVKDMHGEFPFPEATATTEVLVAGEAGGNQAKILIKALAVGGVYDFLVSGFGLWKEVVSSSVFGWGKQLIEATRLEFRMNVGAAVMGLGYIVGLKYALIIASGSFLAWWVILPAVYYIGQFNPAPILNAAKPIAAMSPTEIFSTYIRHIGIGGIAAAGLIGIIKSWRIIAGAFKLAVQEITGKSHSHENENKQQRTQTDIKMKWVATLIVSSLLGIFVFFLLLVVKGNFAHALAGLLIVTVIAFLFTTVAARAIAIVGTNPVSGMTLMTLIISSVILVSIGLKGNDGMLAALIIGGVVCTALSMAGGFITDLKIGYWLGTTPRTQERWKFLGTLLAAASVGAVIFMLHQTYGFGAEAGPNALEAPQASAMAAVLKPLMTGQPAPWLMYLAGVILAVILDRIGIPPLAFALGMYLPIHLNTPILFGGIVAHFVQKSTQDEKLASARKEKGTLIASGFIAGGAIMGVIAAALVYIGQIATGNTHWNLMVGLGTQHWAESTGAEALGFLMFVLLLGYMYWDSKRVKLG</sequence>
<evidence type="ECO:0000313" key="7">
    <source>
        <dbReference type="EMBL" id="HGY56754.1"/>
    </source>
</evidence>
<evidence type="ECO:0000256" key="2">
    <source>
        <dbReference type="ARBA" id="ARBA00022448"/>
    </source>
</evidence>
<feature type="transmembrane region" description="Helical" evidence="6">
    <location>
        <begin position="646"/>
        <end position="669"/>
    </location>
</feature>
<evidence type="ECO:0000256" key="1">
    <source>
        <dbReference type="ARBA" id="ARBA00004141"/>
    </source>
</evidence>
<comment type="subcellular location">
    <subcellularLocation>
        <location evidence="1">Membrane</location>
        <topology evidence="1">Multi-pass membrane protein</topology>
    </subcellularLocation>
</comment>
<dbReference type="Pfam" id="PF03169">
    <property type="entry name" value="OPT"/>
    <property type="match status" value="1"/>
</dbReference>
<proteinExistence type="predicted"/>
<feature type="transmembrane region" description="Helical" evidence="6">
    <location>
        <begin position="604"/>
        <end position="625"/>
    </location>
</feature>
<dbReference type="GO" id="GO:0035673">
    <property type="term" value="F:oligopeptide transmembrane transporter activity"/>
    <property type="evidence" value="ECO:0007669"/>
    <property type="project" value="InterPro"/>
</dbReference>
<feature type="transmembrane region" description="Helical" evidence="6">
    <location>
        <begin position="537"/>
        <end position="555"/>
    </location>
</feature>
<feature type="transmembrane region" description="Helical" evidence="6">
    <location>
        <begin position="44"/>
        <end position="62"/>
    </location>
</feature>
<feature type="transmembrane region" description="Helical" evidence="6">
    <location>
        <begin position="356"/>
        <end position="375"/>
    </location>
</feature>
<accession>A0A7V4U4K3</accession>
<dbReference type="GO" id="GO:0016020">
    <property type="term" value="C:membrane"/>
    <property type="evidence" value="ECO:0007669"/>
    <property type="project" value="UniProtKB-SubCell"/>
</dbReference>
<dbReference type="InterPro" id="IPR004814">
    <property type="entry name" value="Oligopep_transpt"/>
</dbReference>
<dbReference type="InterPro" id="IPR004813">
    <property type="entry name" value="OPT"/>
</dbReference>